<evidence type="ECO:0000313" key="3">
    <source>
        <dbReference type="EMBL" id="KAH7138871.1"/>
    </source>
</evidence>
<feature type="region of interest" description="Disordered" evidence="1">
    <location>
        <begin position="440"/>
        <end position="461"/>
    </location>
</feature>
<dbReference type="Pfam" id="PF13002">
    <property type="entry name" value="LDB19"/>
    <property type="match status" value="1"/>
</dbReference>
<organism evidence="3 4">
    <name type="scientific">Dendryphion nanum</name>
    <dbReference type="NCBI Taxonomy" id="256645"/>
    <lineage>
        <taxon>Eukaryota</taxon>
        <taxon>Fungi</taxon>
        <taxon>Dikarya</taxon>
        <taxon>Ascomycota</taxon>
        <taxon>Pezizomycotina</taxon>
        <taxon>Dothideomycetes</taxon>
        <taxon>Pleosporomycetidae</taxon>
        <taxon>Pleosporales</taxon>
        <taxon>Torulaceae</taxon>
        <taxon>Dendryphion</taxon>
    </lineage>
</organism>
<evidence type="ECO:0000259" key="2">
    <source>
        <dbReference type="Pfam" id="PF13002"/>
    </source>
</evidence>
<sequence>MGRKSGRLAVPAVERECVRMKNSTWSGLEPSGNGPRWILLLEQCEPDAGEGQLVELSQATGNRGHRALLRGRLGTRCWFATLVPGQAGEESWSVGGAAVRFGPVGRKTRHHVISCAEGEGEGEGEARTRAVRPALFGAIEGKRREGAEGGRRGHMVSLCVSVREGLRGEAQDFDIPTWLNGDGTGAILRGSRAVADEEMMQRVERASGGADEPFKRVAGIVSRGDVSTPESWGRGEGGELQFRGWRCNKGMVLSLEAVGEARHRVTVTVTGTLESVVHPSIACLDLAHSARLRRRLLGLCWCCCWELSSTCLPVYLWCHCWQAGEAGGVSKQHSRHSSPGVRPLPSCQLVPAGCMNIPLRGGLFPAADHESPSESPLAVPQAAAVLCPRLLSIGSSDTHTPSASLQLLQALLAFPQKIPPAHPHTRRFLLEAMPGRLLSFVRPTPSSSHKSTDSPKSHNSAIHTAIPTGLLPPYSLEPPPNPRTKSQESIVMDAFKRHSLGGRHHSDKKDKSPKVEPQKAATMDMVVESPPVVFYNGPQSSTGAIFSGQLKINVTEPHITLAKFDARLVAVCSTKKPVSQHCPDCTTQTTELHKWEFLTHPVSLRHGKHPFPFSHLLPGHLPATTHGEMAKLDYFLTATAVTSTGEKINFKHELIVKRAIMPGNEKHSIRIFPPTNLTAAVTLPSVIHPIGDFPLEMRLSGIVQNKNESQTRWRLRKLNWRIEETQKFIAPACSKHAQKIGGEGKGIQHEDSHVIASEEVKTGWKTDFEQGHVDIEFRAAVNTNLKPICDMTSSNGMEVKHNLIIEMVVAEEWAPLKKLSQATPTGAARVLRTQFHLILTERAGLGISWDEEQPPMYEDVPPSPPTYINDFDVSQLDDDDHHLNL</sequence>
<dbReference type="GO" id="GO:0005886">
    <property type="term" value="C:plasma membrane"/>
    <property type="evidence" value="ECO:0007669"/>
    <property type="project" value="TreeGrafter"/>
</dbReference>
<feature type="domain" description="LDB19 N-terminal" evidence="2">
    <location>
        <begin position="567"/>
        <end position="739"/>
    </location>
</feature>
<dbReference type="OrthoDB" id="3832628at2759"/>
<dbReference type="AlphaFoldDB" id="A0A9P9J0H4"/>
<dbReference type="PANTHER" id="PTHR11188">
    <property type="entry name" value="ARRESTIN DOMAIN CONTAINING PROTEIN"/>
    <property type="match status" value="1"/>
</dbReference>
<dbReference type="GO" id="GO:0070086">
    <property type="term" value="P:ubiquitin-dependent endocytosis"/>
    <property type="evidence" value="ECO:0007669"/>
    <property type="project" value="TreeGrafter"/>
</dbReference>
<gene>
    <name evidence="3" type="ORF">B0J11DRAFT_501061</name>
</gene>
<dbReference type="EMBL" id="JAGMWT010000001">
    <property type="protein sequence ID" value="KAH7138871.1"/>
    <property type="molecule type" value="Genomic_DNA"/>
</dbReference>
<accession>A0A9P9J0H4</accession>
<dbReference type="Proteomes" id="UP000700596">
    <property type="component" value="Unassembled WGS sequence"/>
</dbReference>
<dbReference type="InterPro" id="IPR014752">
    <property type="entry name" value="Arrestin-like_C"/>
</dbReference>
<proteinExistence type="predicted"/>
<dbReference type="InterPro" id="IPR050357">
    <property type="entry name" value="Arrestin_domain-protein"/>
</dbReference>
<feature type="region of interest" description="Disordered" evidence="1">
    <location>
        <begin position="467"/>
        <end position="486"/>
    </location>
</feature>
<evidence type="ECO:0000256" key="1">
    <source>
        <dbReference type="SAM" id="MobiDB-lite"/>
    </source>
</evidence>
<protein>
    <recommendedName>
        <fullName evidence="2">LDB19 N-terminal domain-containing protein</fullName>
    </recommendedName>
</protein>
<reference evidence="3" key="1">
    <citation type="journal article" date="2021" name="Nat. Commun.">
        <title>Genetic determinants of endophytism in the Arabidopsis root mycobiome.</title>
        <authorList>
            <person name="Mesny F."/>
            <person name="Miyauchi S."/>
            <person name="Thiergart T."/>
            <person name="Pickel B."/>
            <person name="Atanasova L."/>
            <person name="Karlsson M."/>
            <person name="Huettel B."/>
            <person name="Barry K.W."/>
            <person name="Haridas S."/>
            <person name="Chen C."/>
            <person name="Bauer D."/>
            <person name="Andreopoulos W."/>
            <person name="Pangilinan J."/>
            <person name="LaButti K."/>
            <person name="Riley R."/>
            <person name="Lipzen A."/>
            <person name="Clum A."/>
            <person name="Drula E."/>
            <person name="Henrissat B."/>
            <person name="Kohler A."/>
            <person name="Grigoriev I.V."/>
            <person name="Martin F.M."/>
            <person name="Hacquard S."/>
        </authorList>
    </citation>
    <scope>NUCLEOTIDE SEQUENCE</scope>
    <source>
        <strain evidence="3">MPI-CAGE-CH-0243</strain>
    </source>
</reference>
<name>A0A9P9J0H4_9PLEO</name>
<comment type="caution">
    <text evidence="3">The sequence shown here is derived from an EMBL/GenBank/DDBJ whole genome shotgun (WGS) entry which is preliminary data.</text>
</comment>
<dbReference type="InterPro" id="IPR024391">
    <property type="entry name" value="LDB19_N"/>
</dbReference>
<evidence type="ECO:0000313" key="4">
    <source>
        <dbReference type="Proteomes" id="UP000700596"/>
    </source>
</evidence>
<keyword evidence="4" id="KW-1185">Reference proteome</keyword>
<dbReference type="GO" id="GO:0030674">
    <property type="term" value="F:protein-macromolecule adaptor activity"/>
    <property type="evidence" value="ECO:0007669"/>
    <property type="project" value="TreeGrafter"/>
</dbReference>
<dbReference type="GO" id="GO:0031625">
    <property type="term" value="F:ubiquitin protein ligase binding"/>
    <property type="evidence" value="ECO:0007669"/>
    <property type="project" value="TreeGrafter"/>
</dbReference>
<dbReference type="PANTHER" id="PTHR11188:SF76">
    <property type="entry name" value="PROTEIN LDB19"/>
    <property type="match status" value="1"/>
</dbReference>
<dbReference type="GO" id="GO:0005829">
    <property type="term" value="C:cytosol"/>
    <property type="evidence" value="ECO:0007669"/>
    <property type="project" value="TreeGrafter"/>
</dbReference>
<dbReference type="Gene3D" id="2.60.40.640">
    <property type="match status" value="1"/>
</dbReference>